<accession>A0A4Z0BDA0</accession>
<evidence type="ECO:0000256" key="8">
    <source>
        <dbReference type="ARBA" id="ARBA00023136"/>
    </source>
</evidence>
<evidence type="ECO:0000259" key="11">
    <source>
        <dbReference type="Pfam" id="PF00999"/>
    </source>
</evidence>
<keyword evidence="6 10" id="KW-1133">Transmembrane helix</keyword>
<proteinExistence type="predicted"/>
<feature type="transmembrane region" description="Helical" evidence="10">
    <location>
        <begin position="147"/>
        <end position="170"/>
    </location>
</feature>
<evidence type="ECO:0000256" key="6">
    <source>
        <dbReference type="ARBA" id="ARBA00022989"/>
    </source>
</evidence>
<feature type="transmembrane region" description="Helical" evidence="10">
    <location>
        <begin position="295"/>
        <end position="315"/>
    </location>
</feature>
<dbReference type="RefSeq" id="WP_135286409.1">
    <property type="nucleotide sequence ID" value="NZ_SMLL01000007.1"/>
</dbReference>
<evidence type="ECO:0000256" key="3">
    <source>
        <dbReference type="ARBA" id="ARBA00022449"/>
    </source>
</evidence>
<feature type="transmembrane region" description="Helical" evidence="10">
    <location>
        <begin position="176"/>
        <end position="202"/>
    </location>
</feature>
<dbReference type="PANTHER" id="PTHR32507:SF0">
    <property type="entry name" value="NA(+)_H(+) ANTIPORTER 2-RELATED"/>
    <property type="match status" value="1"/>
</dbReference>
<feature type="transmembrane region" description="Helical" evidence="10">
    <location>
        <begin position="237"/>
        <end position="255"/>
    </location>
</feature>
<dbReference type="GO" id="GO:0005886">
    <property type="term" value="C:plasma membrane"/>
    <property type="evidence" value="ECO:0007669"/>
    <property type="project" value="UniProtKB-SubCell"/>
</dbReference>
<dbReference type="Pfam" id="PF02254">
    <property type="entry name" value="TrkA_N"/>
    <property type="match status" value="1"/>
</dbReference>
<evidence type="ECO:0000256" key="10">
    <source>
        <dbReference type="SAM" id="Phobius"/>
    </source>
</evidence>
<evidence type="ECO:0000313" key="14">
    <source>
        <dbReference type="Proteomes" id="UP000297564"/>
    </source>
</evidence>
<feature type="transmembrane region" description="Helical" evidence="10">
    <location>
        <begin position="85"/>
        <end position="105"/>
    </location>
</feature>
<dbReference type="Gene3D" id="1.20.1530.20">
    <property type="match status" value="1"/>
</dbReference>
<feature type="transmembrane region" description="Helical" evidence="10">
    <location>
        <begin position="267"/>
        <end position="283"/>
    </location>
</feature>
<sequence>MSGAALLLVVLAAGLASQWVAWRIGLPAIVVLIATGLVLGPGTGLIQLGFGSHELTELIGLGVAIILFEGGMDLKLAEFRRVGHGIGRLTLLGPPVAWLLGTWAAHDIAGLSWGVSAVLGAILVVTGPTVIIPLLRQARLNKDPASLLKWEGIVNDPLGVLLAVLTFQYLTIGGGWVATLTGLLVAVVVAGVLGGAGGWGVGWLFRRGAVPEHLKAPVLVVMVLCVYWVSNLAQHEAGLLSVTVMGLVFGNLRLVERETLQRFKEQLTVVLLSVLFIVIPSQLQAQQLALLDWRVLAFIAAVLLLVRPVSIALATAGAPMRWQEKALLAWIAPRGIVAVATAGLFGPALVEAGFADASRLLPITFAVVIVTVLAHGLTLGPLARRLGLAARRSNGLLIVGATDWTLAFARALADLRIEVLVVDGAYQRLKAARMAGIPVHYGEILSEHTEHTLEVLHLDSLLCATENDFYNALVCKALGPRFGHHRTFQTALPKGAGEELRQLTVQQRGYLAFDAQADHATLHERLSQGWRIQSTKLSASFDWDALAGRLGEPWKDWQLLGAVEPGGSFRLYSKEQRFRLDAGWTAIYFAPEADRRPAVADSGQARADAASGTAAKIPQGSKEPTP</sequence>
<feature type="domain" description="RCK N-terminal" evidence="12">
    <location>
        <begin position="397"/>
        <end position="491"/>
    </location>
</feature>
<dbReference type="GO" id="GO:0006813">
    <property type="term" value="P:potassium ion transport"/>
    <property type="evidence" value="ECO:0007669"/>
    <property type="project" value="InterPro"/>
</dbReference>
<comment type="subcellular location">
    <subcellularLocation>
        <location evidence="1">Cell membrane</location>
        <topology evidence="1">Multi-pass membrane protein</topology>
    </subcellularLocation>
</comment>
<evidence type="ECO:0000256" key="9">
    <source>
        <dbReference type="SAM" id="MobiDB-lite"/>
    </source>
</evidence>
<evidence type="ECO:0000256" key="7">
    <source>
        <dbReference type="ARBA" id="ARBA00023065"/>
    </source>
</evidence>
<keyword evidence="7" id="KW-0406">Ion transport</keyword>
<dbReference type="InterPro" id="IPR006153">
    <property type="entry name" value="Cation/H_exchanger_TM"/>
</dbReference>
<keyword evidence="5 10" id="KW-0812">Transmembrane</keyword>
<evidence type="ECO:0000256" key="1">
    <source>
        <dbReference type="ARBA" id="ARBA00004651"/>
    </source>
</evidence>
<feature type="transmembrane region" description="Helical" evidence="10">
    <location>
        <begin position="111"/>
        <end position="135"/>
    </location>
</feature>
<dbReference type="Gene3D" id="3.40.50.720">
    <property type="entry name" value="NAD(P)-binding Rossmann-like Domain"/>
    <property type="match status" value="1"/>
</dbReference>
<dbReference type="GO" id="GO:1902600">
    <property type="term" value="P:proton transmembrane transport"/>
    <property type="evidence" value="ECO:0007669"/>
    <property type="project" value="InterPro"/>
</dbReference>
<dbReference type="PANTHER" id="PTHR32507">
    <property type="entry name" value="NA(+)/H(+) ANTIPORTER 1"/>
    <property type="match status" value="1"/>
</dbReference>
<feature type="region of interest" description="Disordered" evidence="9">
    <location>
        <begin position="598"/>
        <end position="626"/>
    </location>
</feature>
<dbReference type="EMBL" id="SMLL01000007">
    <property type="protein sequence ID" value="TFY97242.1"/>
    <property type="molecule type" value="Genomic_DNA"/>
</dbReference>
<comment type="caution">
    <text evidence="13">The sequence shown here is derived from an EMBL/GenBank/DDBJ whole genome shotgun (WGS) entry which is preliminary data.</text>
</comment>
<keyword evidence="3" id="KW-0050">Antiport</keyword>
<dbReference type="OrthoDB" id="9810759at2"/>
<feature type="transmembrane region" description="Helical" evidence="10">
    <location>
        <begin position="327"/>
        <end position="348"/>
    </location>
</feature>
<evidence type="ECO:0000256" key="5">
    <source>
        <dbReference type="ARBA" id="ARBA00022692"/>
    </source>
</evidence>
<evidence type="ECO:0000256" key="2">
    <source>
        <dbReference type="ARBA" id="ARBA00022448"/>
    </source>
</evidence>
<name>A0A4Z0BDA0_9BURK</name>
<protein>
    <submittedName>
        <fullName evidence="13">Sodium:proton antiporter</fullName>
    </submittedName>
</protein>
<evidence type="ECO:0000313" key="13">
    <source>
        <dbReference type="EMBL" id="TFY97242.1"/>
    </source>
</evidence>
<evidence type="ECO:0000256" key="4">
    <source>
        <dbReference type="ARBA" id="ARBA00022475"/>
    </source>
</evidence>
<feature type="transmembrane region" description="Helical" evidence="10">
    <location>
        <begin position="214"/>
        <end position="231"/>
    </location>
</feature>
<gene>
    <name evidence="13" type="ORF">EZ242_17065</name>
</gene>
<organism evidence="13 14">
    <name type="scientific">Ramlibacter rhizophilus</name>
    <dbReference type="NCBI Taxonomy" id="1781167"/>
    <lineage>
        <taxon>Bacteria</taxon>
        <taxon>Pseudomonadati</taxon>
        <taxon>Pseudomonadota</taxon>
        <taxon>Betaproteobacteria</taxon>
        <taxon>Burkholderiales</taxon>
        <taxon>Comamonadaceae</taxon>
        <taxon>Ramlibacter</taxon>
    </lineage>
</organism>
<dbReference type="SUPFAM" id="SSF51735">
    <property type="entry name" value="NAD(P)-binding Rossmann-fold domains"/>
    <property type="match status" value="1"/>
</dbReference>
<keyword evidence="8 10" id="KW-0472">Membrane</keyword>
<dbReference type="InterPro" id="IPR036291">
    <property type="entry name" value="NAD(P)-bd_dom_sf"/>
</dbReference>
<evidence type="ECO:0000259" key="12">
    <source>
        <dbReference type="Pfam" id="PF02254"/>
    </source>
</evidence>
<reference evidence="13 14" key="1">
    <citation type="submission" date="2019-03" db="EMBL/GenBank/DDBJ databases">
        <title>Ramlibacter rhizophilus CCTCC AB2015357, whole genome shotgun sequence.</title>
        <authorList>
            <person name="Zhang X."/>
            <person name="Feng G."/>
            <person name="Zhu H."/>
        </authorList>
    </citation>
    <scope>NUCLEOTIDE SEQUENCE [LARGE SCALE GENOMIC DNA]</scope>
    <source>
        <strain evidence="13 14">CCTCC AB2015357</strain>
    </source>
</reference>
<dbReference type="AlphaFoldDB" id="A0A4Z0BDA0"/>
<feature type="transmembrane region" description="Helical" evidence="10">
    <location>
        <begin position="26"/>
        <end position="46"/>
    </location>
</feature>
<keyword evidence="4" id="KW-1003">Cell membrane</keyword>
<dbReference type="Proteomes" id="UP000297564">
    <property type="component" value="Unassembled WGS sequence"/>
</dbReference>
<keyword evidence="2" id="KW-0813">Transport</keyword>
<dbReference type="Pfam" id="PF00999">
    <property type="entry name" value="Na_H_Exchanger"/>
    <property type="match status" value="1"/>
</dbReference>
<feature type="transmembrane region" description="Helical" evidence="10">
    <location>
        <begin position="360"/>
        <end position="383"/>
    </location>
</feature>
<dbReference type="GO" id="GO:0015297">
    <property type="term" value="F:antiporter activity"/>
    <property type="evidence" value="ECO:0007669"/>
    <property type="project" value="UniProtKB-KW"/>
</dbReference>
<feature type="domain" description="Cation/H+ exchanger transmembrane" evidence="11">
    <location>
        <begin position="15"/>
        <end position="384"/>
    </location>
</feature>
<dbReference type="InterPro" id="IPR003148">
    <property type="entry name" value="RCK_N"/>
</dbReference>
<keyword evidence="14" id="KW-1185">Reference proteome</keyword>
<dbReference type="InterPro" id="IPR038770">
    <property type="entry name" value="Na+/solute_symporter_sf"/>
</dbReference>